<accession>A0A1R1PRP4</accession>
<dbReference type="PANTHER" id="PTHR43303">
    <property type="entry name" value="NADPH DEHYDROGENASE C23G7.10C-RELATED"/>
    <property type="match status" value="1"/>
</dbReference>
<protein>
    <submittedName>
        <fullName evidence="7">NADPH dehydrogenase</fullName>
    </submittedName>
</protein>
<dbReference type="Proteomes" id="UP000188320">
    <property type="component" value="Unassembled WGS sequence"/>
</dbReference>
<comment type="cofactor">
    <cofactor evidence="1">
        <name>FMN</name>
        <dbReference type="ChEBI" id="CHEBI:58210"/>
    </cofactor>
</comment>
<gene>
    <name evidence="7" type="ORF">AX774_g2866</name>
</gene>
<sequence>MVKIVDIDSHFVEDPREFFHHQSHEATARSGALPMTFTPIKFRDVELKNRIVVSPMCMYSSQDGFMTDWHVAHYGSLAMKQPGAVIVEATNVQANGRISINCPGIYKDEHVEGLSRVARIIKMHGVVPGIQLAHAGRKASSFPLWVTRGAIVSEASGGWPNNVKAPSAIPYDEFHADPIELTKDEILELIEDFGKAAARADKAGFEIAEIHAAHGYMINQFLSPTSNKRTDEYGGSFENRIRFLLQVLESVKKNWPSGKSIWVRLSCTEWVEGGWTIEDSVELSKRLKDLGVDLVDCSSGGITDSQEIDYKPLFQVPFAEQIRTEAGISTGAVGFITQPREVEDILSSGKADVVLLARKFLSEPTFVLRAASELGVDLPWIYQHNRGK</sequence>
<evidence type="ECO:0000256" key="3">
    <source>
        <dbReference type="ARBA" id="ARBA00022643"/>
    </source>
</evidence>
<dbReference type="CDD" id="cd02932">
    <property type="entry name" value="OYE_YqiM_FMN"/>
    <property type="match status" value="1"/>
</dbReference>
<dbReference type="InterPro" id="IPR013785">
    <property type="entry name" value="Aldolase_TIM"/>
</dbReference>
<keyword evidence="2" id="KW-0285">Flavoprotein</keyword>
<evidence type="ECO:0000256" key="4">
    <source>
        <dbReference type="ARBA" id="ARBA00022857"/>
    </source>
</evidence>
<dbReference type="AlphaFoldDB" id="A0A1R1PRP4"/>
<dbReference type="GO" id="GO:0003959">
    <property type="term" value="F:NADPH dehydrogenase activity"/>
    <property type="evidence" value="ECO:0007669"/>
    <property type="project" value="InterPro"/>
</dbReference>
<keyword evidence="3" id="KW-0288">FMN</keyword>
<dbReference type="InterPro" id="IPR044152">
    <property type="entry name" value="YqjM-like"/>
</dbReference>
<dbReference type="SUPFAM" id="SSF51395">
    <property type="entry name" value="FMN-linked oxidoreductases"/>
    <property type="match status" value="1"/>
</dbReference>
<feature type="domain" description="NADH:flavin oxidoreductase/NADH oxidase N-terminal" evidence="6">
    <location>
        <begin position="37"/>
        <end position="374"/>
    </location>
</feature>
<evidence type="ECO:0000313" key="7">
    <source>
        <dbReference type="EMBL" id="OMH83621.1"/>
    </source>
</evidence>
<evidence type="ECO:0000256" key="2">
    <source>
        <dbReference type="ARBA" id="ARBA00022630"/>
    </source>
</evidence>
<keyword evidence="5" id="KW-0560">Oxidoreductase</keyword>
<keyword evidence="4" id="KW-0521">NADP</keyword>
<dbReference type="EMBL" id="LSSK01000350">
    <property type="protein sequence ID" value="OMH83621.1"/>
    <property type="molecule type" value="Genomic_DNA"/>
</dbReference>
<keyword evidence="8" id="KW-1185">Reference proteome</keyword>
<organism evidence="7 8">
    <name type="scientific">Zancudomyces culisetae</name>
    <name type="common">Gut fungus</name>
    <name type="synonym">Smittium culisetae</name>
    <dbReference type="NCBI Taxonomy" id="1213189"/>
    <lineage>
        <taxon>Eukaryota</taxon>
        <taxon>Fungi</taxon>
        <taxon>Fungi incertae sedis</taxon>
        <taxon>Zoopagomycota</taxon>
        <taxon>Kickxellomycotina</taxon>
        <taxon>Harpellomycetes</taxon>
        <taxon>Harpellales</taxon>
        <taxon>Legeriomycetaceae</taxon>
        <taxon>Zancudomyces</taxon>
    </lineage>
</organism>
<dbReference type="InterPro" id="IPR001155">
    <property type="entry name" value="OxRdtase_FMN_N"/>
</dbReference>
<evidence type="ECO:0000256" key="1">
    <source>
        <dbReference type="ARBA" id="ARBA00001917"/>
    </source>
</evidence>
<dbReference type="OrthoDB" id="72788at2759"/>
<proteinExistence type="predicted"/>
<dbReference type="PANTHER" id="PTHR43303:SF4">
    <property type="entry name" value="NADPH DEHYDROGENASE C23G7.10C-RELATED"/>
    <property type="match status" value="1"/>
</dbReference>
<dbReference type="GO" id="GO:0010181">
    <property type="term" value="F:FMN binding"/>
    <property type="evidence" value="ECO:0007669"/>
    <property type="project" value="InterPro"/>
</dbReference>
<evidence type="ECO:0000256" key="5">
    <source>
        <dbReference type="ARBA" id="ARBA00023002"/>
    </source>
</evidence>
<reference evidence="8" key="1">
    <citation type="submission" date="2017-01" db="EMBL/GenBank/DDBJ databases">
        <authorList>
            <person name="Wang Y."/>
            <person name="White M."/>
            <person name="Kvist S."/>
            <person name="Moncalvo J.-M."/>
        </authorList>
    </citation>
    <scope>NUCLEOTIDE SEQUENCE [LARGE SCALE GENOMIC DNA]</scope>
    <source>
        <strain evidence="8">COL-18-3</strain>
    </source>
</reference>
<evidence type="ECO:0000259" key="6">
    <source>
        <dbReference type="Pfam" id="PF00724"/>
    </source>
</evidence>
<name>A0A1R1PRP4_ZANCU</name>
<dbReference type="GO" id="GO:0050661">
    <property type="term" value="F:NADP binding"/>
    <property type="evidence" value="ECO:0007669"/>
    <property type="project" value="InterPro"/>
</dbReference>
<comment type="caution">
    <text evidence="7">The sequence shown here is derived from an EMBL/GenBank/DDBJ whole genome shotgun (WGS) entry which is preliminary data.</text>
</comment>
<dbReference type="Pfam" id="PF00724">
    <property type="entry name" value="Oxidored_FMN"/>
    <property type="match status" value="1"/>
</dbReference>
<dbReference type="Gene3D" id="3.20.20.70">
    <property type="entry name" value="Aldolase class I"/>
    <property type="match status" value="1"/>
</dbReference>
<evidence type="ECO:0000313" key="8">
    <source>
        <dbReference type="Proteomes" id="UP000188320"/>
    </source>
</evidence>